<dbReference type="InterPro" id="IPR017961">
    <property type="entry name" value="DNA_pol_Y-fam_little_finger"/>
</dbReference>
<comment type="similarity">
    <text evidence="1">Belongs to the DNA polymerase type-Y family.</text>
</comment>
<dbReference type="InterPro" id="IPR050116">
    <property type="entry name" value="DNA_polymerase-Y"/>
</dbReference>
<reference evidence="8" key="1">
    <citation type="submission" date="2014-12" db="EMBL/GenBank/DDBJ databases">
        <authorList>
            <person name="Hall J."/>
        </authorList>
    </citation>
    <scope>NUCLEOTIDE SEQUENCE [LARGE SCALE GENOMIC DNA]</scope>
    <source>
        <strain evidence="8">SBW25</strain>
        <plasmid evidence="8">pQBR57</plasmid>
    </source>
</reference>
<keyword evidence="5" id="KW-0234">DNA repair</keyword>
<dbReference type="PANTHER" id="PTHR11076">
    <property type="entry name" value="DNA REPAIR POLYMERASE UMUC / TRANSFERASE FAMILY MEMBER"/>
    <property type="match status" value="1"/>
</dbReference>
<dbReference type="Pfam" id="PF11799">
    <property type="entry name" value="IMS_C"/>
    <property type="match status" value="1"/>
</dbReference>
<organism evidence="8">
    <name type="scientific">Pseudomonas fluorescens (strain SBW25)</name>
    <dbReference type="NCBI Taxonomy" id="216595"/>
    <lineage>
        <taxon>Bacteria</taxon>
        <taxon>Pseudomonadati</taxon>
        <taxon>Pseudomonadota</taxon>
        <taxon>Gammaproteobacteria</taxon>
        <taxon>Pseudomonadales</taxon>
        <taxon>Pseudomonadaceae</taxon>
        <taxon>Pseudomonas</taxon>
    </lineage>
</organism>
<dbReference type="PANTHER" id="PTHR11076:SF34">
    <property type="entry name" value="PROTEIN UMUC"/>
    <property type="match status" value="1"/>
</dbReference>
<dbReference type="GO" id="GO:0009432">
    <property type="term" value="P:SOS response"/>
    <property type="evidence" value="ECO:0007669"/>
    <property type="project" value="UniProtKB-KW"/>
</dbReference>
<dbReference type="GO" id="GO:0003887">
    <property type="term" value="F:DNA-directed DNA polymerase activity"/>
    <property type="evidence" value="ECO:0007669"/>
    <property type="project" value="TreeGrafter"/>
</dbReference>
<keyword evidence="6" id="KW-0742">SOS response</keyword>
<geneLocation type="plasmid" evidence="8">
    <name>pQBR57</name>
</geneLocation>
<evidence type="ECO:0000256" key="2">
    <source>
        <dbReference type="ARBA" id="ARBA00022763"/>
    </source>
</evidence>
<evidence type="ECO:0000259" key="7">
    <source>
        <dbReference type="PROSITE" id="PS50173"/>
    </source>
</evidence>
<evidence type="ECO:0000256" key="6">
    <source>
        <dbReference type="ARBA" id="ARBA00023236"/>
    </source>
</evidence>
<dbReference type="SUPFAM" id="SSF56672">
    <property type="entry name" value="DNA/RNA polymerases"/>
    <property type="match status" value="1"/>
</dbReference>
<evidence type="ECO:0000256" key="5">
    <source>
        <dbReference type="ARBA" id="ARBA00023204"/>
    </source>
</evidence>
<evidence type="ECO:0000256" key="3">
    <source>
        <dbReference type="ARBA" id="ARBA00023125"/>
    </source>
</evidence>
<dbReference type="Gene3D" id="3.30.70.270">
    <property type="match status" value="1"/>
</dbReference>
<dbReference type="InterPro" id="IPR043502">
    <property type="entry name" value="DNA/RNA_pol_sf"/>
</dbReference>
<evidence type="ECO:0000256" key="1">
    <source>
        <dbReference type="ARBA" id="ARBA00010945"/>
    </source>
</evidence>
<dbReference type="AlphaFoldDB" id="A0A0G4E4N7"/>
<dbReference type="SUPFAM" id="SSF100879">
    <property type="entry name" value="Lesion bypass DNA polymerase (Y-family), little finger domain"/>
    <property type="match status" value="1"/>
</dbReference>
<protein>
    <submittedName>
        <fullName evidence="8">Error-prone, lesion bypass DNA polymerase V (UmuC)</fullName>
    </submittedName>
</protein>
<keyword evidence="3" id="KW-0238">DNA-binding</keyword>
<dbReference type="InterPro" id="IPR001126">
    <property type="entry name" value="UmuC"/>
</dbReference>
<dbReference type="Gene3D" id="3.40.1170.60">
    <property type="match status" value="1"/>
</dbReference>
<dbReference type="Gene3D" id="1.10.150.20">
    <property type="entry name" value="5' to 3' exonuclease, C-terminal subdomain"/>
    <property type="match status" value="1"/>
</dbReference>
<name>A0A0G4E4N7_PSEFS</name>
<keyword evidence="4" id="KW-0741">SOS mutagenesis</keyword>
<gene>
    <name evidence="8" type="ORF">PQBR57_0181</name>
</gene>
<proteinExistence type="inferred from homology"/>
<dbReference type="InterPro" id="IPR043128">
    <property type="entry name" value="Rev_trsase/Diguanyl_cyclase"/>
</dbReference>
<dbReference type="GO" id="GO:0003684">
    <property type="term" value="F:damaged DNA binding"/>
    <property type="evidence" value="ECO:0007669"/>
    <property type="project" value="InterPro"/>
</dbReference>
<evidence type="ECO:0000256" key="4">
    <source>
        <dbReference type="ARBA" id="ARBA00023199"/>
    </source>
</evidence>
<accession>A0A0G4E4N7</accession>
<dbReference type="CDD" id="cd01700">
    <property type="entry name" value="PolY_Pol_V_umuC"/>
    <property type="match status" value="1"/>
</dbReference>
<dbReference type="InterPro" id="IPR036775">
    <property type="entry name" value="DNA_pol_Y-fam_lit_finger_sf"/>
</dbReference>
<feature type="domain" description="UmuC" evidence="7">
    <location>
        <begin position="10"/>
        <end position="194"/>
    </location>
</feature>
<keyword evidence="2" id="KW-0227">DNA damage</keyword>
<dbReference type="Gene3D" id="3.30.1490.100">
    <property type="entry name" value="DNA polymerase, Y-family, little finger domain"/>
    <property type="match status" value="1"/>
</dbReference>
<dbReference type="EMBL" id="LN713926">
    <property type="protein sequence ID" value="CEK42134.1"/>
    <property type="molecule type" value="Genomic_DNA"/>
</dbReference>
<dbReference type="GO" id="GO:0042276">
    <property type="term" value="P:error-prone translesion synthesis"/>
    <property type="evidence" value="ECO:0007669"/>
    <property type="project" value="TreeGrafter"/>
</dbReference>
<dbReference type="InterPro" id="IPR025188">
    <property type="entry name" value="DUF4113"/>
</dbReference>
<reference evidence="8" key="2">
    <citation type="submission" date="2015-06" db="EMBL/GenBank/DDBJ databases">
        <title>Environmentally co-occuring mercury resistance plasmids are genetically and phenotypically diverse and confer variable context-dependent fitness effects.</title>
        <authorList>
            <person name="Hall J.P.J."/>
            <person name="Harrison E."/>
            <person name="Lilley A.K."/>
            <person name="Paterson S."/>
            <person name="Spiers A.J."/>
            <person name="Brockhurst M.A."/>
        </authorList>
    </citation>
    <scope>NUCLEOTIDE SEQUENCE [LARGE SCALE GENOMIC DNA]</scope>
    <source>
        <strain evidence="8">SBW25</strain>
        <plasmid evidence="8">pQBR57</plasmid>
    </source>
</reference>
<dbReference type="Pfam" id="PF13438">
    <property type="entry name" value="DUF4113"/>
    <property type="match status" value="1"/>
</dbReference>
<dbReference type="PROSITE" id="PS50173">
    <property type="entry name" value="UMUC"/>
    <property type="match status" value="1"/>
</dbReference>
<dbReference type="GO" id="GO:0006281">
    <property type="term" value="P:DNA repair"/>
    <property type="evidence" value="ECO:0007669"/>
    <property type="project" value="UniProtKB-KW"/>
</dbReference>
<evidence type="ECO:0000313" key="8">
    <source>
        <dbReference type="EMBL" id="CEK42134.1"/>
    </source>
</evidence>
<keyword evidence="8" id="KW-0614">Plasmid</keyword>
<dbReference type="GO" id="GO:0005829">
    <property type="term" value="C:cytosol"/>
    <property type="evidence" value="ECO:0007669"/>
    <property type="project" value="TreeGrafter"/>
</dbReference>
<sequence>MLGQRSSEVIGLVDGHAFYCECHRLFEPRLVGKPLVVLSNGDSSVVSRTDEAKALGIKMSQPRWELDDLVRRQGLILRSSNYPLYQDVHRRFMAALCSQVPQTSCYSIDEAFISLTGMQGDLGKIGSSIREHIAKTVGIPVGVGISRNFTTAKLANWASKKWKRQTSSVVAITDYDRLRKLMAIADVSDVWGIGRRLTGHLNSYGITTALQLSEADPKYLRRLHGIGLARTVRELNWEMCIGPDDDGSPRKSMTCTRTFPNPIGSLETLTQYLATFSALIGSKLREQRLMATTVRIFLQPARSSTVTVQVKSATIGLVIPSSDTRILISASLEALKACYTEGGSWIRAGLMILETVTEANYTPDLFAPEPPQRSRELMLTLDSINRKAGKGTVRFGSEYRNIGQLLRRQYPSNRFTTSWSELPEAT</sequence>
<dbReference type="Pfam" id="PF00817">
    <property type="entry name" value="IMS"/>
    <property type="match status" value="1"/>
</dbReference>